<protein>
    <recommendedName>
        <fullName evidence="3">SpoIIAA-like</fullName>
    </recommendedName>
</protein>
<sequence>MLLSALEFTVALQKEYVTIRHNPPEKFIWNEWRHTIPSPQLREAMLFACEYILAHDVELILADFSKMHAPSLEDQVWIANRSAQLLQHSKLRRVANILSLDVFEQIAIENIYALASNLPMPCETREFVSKEEAMEWLFSD</sequence>
<comment type="caution">
    <text evidence="1">The sequence shown here is derived from an EMBL/GenBank/DDBJ whole genome shotgun (WGS) entry which is preliminary data.</text>
</comment>
<evidence type="ECO:0008006" key="3">
    <source>
        <dbReference type="Google" id="ProtNLM"/>
    </source>
</evidence>
<gene>
    <name evidence="1" type="ORF">GCM10023188_40220</name>
</gene>
<evidence type="ECO:0000313" key="1">
    <source>
        <dbReference type="EMBL" id="GAA4441560.1"/>
    </source>
</evidence>
<organism evidence="1 2">
    <name type="scientific">Pontibacter saemangeumensis</name>
    <dbReference type="NCBI Taxonomy" id="1084525"/>
    <lineage>
        <taxon>Bacteria</taxon>
        <taxon>Pseudomonadati</taxon>
        <taxon>Bacteroidota</taxon>
        <taxon>Cytophagia</taxon>
        <taxon>Cytophagales</taxon>
        <taxon>Hymenobacteraceae</taxon>
        <taxon>Pontibacter</taxon>
    </lineage>
</organism>
<evidence type="ECO:0000313" key="2">
    <source>
        <dbReference type="Proteomes" id="UP001500552"/>
    </source>
</evidence>
<name>A0ABP8M1X3_9BACT</name>
<keyword evidence="2" id="KW-1185">Reference proteome</keyword>
<proteinExistence type="predicted"/>
<dbReference type="Proteomes" id="UP001500552">
    <property type="component" value="Unassembled WGS sequence"/>
</dbReference>
<reference evidence="2" key="1">
    <citation type="journal article" date="2019" name="Int. J. Syst. Evol. Microbiol.">
        <title>The Global Catalogue of Microorganisms (GCM) 10K type strain sequencing project: providing services to taxonomists for standard genome sequencing and annotation.</title>
        <authorList>
            <consortium name="The Broad Institute Genomics Platform"/>
            <consortium name="The Broad Institute Genome Sequencing Center for Infectious Disease"/>
            <person name="Wu L."/>
            <person name="Ma J."/>
        </authorList>
    </citation>
    <scope>NUCLEOTIDE SEQUENCE [LARGE SCALE GENOMIC DNA]</scope>
    <source>
        <strain evidence="2">JCM 17926</strain>
    </source>
</reference>
<dbReference type="RefSeq" id="WP_345161704.1">
    <property type="nucleotide sequence ID" value="NZ_BAABHC010000029.1"/>
</dbReference>
<accession>A0ABP8M1X3</accession>
<dbReference type="EMBL" id="BAABHC010000029">
    <property type="protein sequence ID" value="GAA4441560.1"/>
    <property type="molecule type" value="Genomic_DNA"/>
</dbReference>